<keyword evidence="1" id="KW-0479">Metal-binding</keyword>
<dbReference type="InterPro" id="IPR036875">
    <property type="entry name" value="Znf_CCHC_sf"/>
</dbReference>
<proteinExistence type="predicted"/>
<dbReference type="Pfam" id="PF00098">
    <property type="entry name" value="zf-CCHC"/>
    <property type="match status" value="1"/>
</dbReference>
<dbReference type="AlphaFoldDB" id="A0A7M5XGY4"/>
<evidence type="ECO:0000313" key="5">
    <source>
        <dbReference type="Proteomes" id="UP000594262"/>
    </source>
</evidence>
<dbReference type="GeneID" id="136813319"/>
<evidence type="ECO:0000256" key="1">
    <source>
        <dbReference type="PROSITE-ProRule" id="PRU00047"/>
    </source>
</evidence>
<dbReference type="SMART" id="SM00343">
    <property type="entry name" value="ZnF_C2HC"/>
    <property type="match status" value="1"/>
</dbReference>
<name>A0A7M5XGY4_9CNID</name>
<organism evidence="4 5">
    <name type="scientific">Clytia hemisphaerica</name>
    <dbReference type="NCBI Taxonomy" id="252671"/>
    <lineage>
        <taxon>Eukaryota</taxon>
        <taxon>Metazoa</taxon>
        <taxon>Cnidaria</taxon>
        <taxon>Hydrozoa</taxon>
        <taxon>Hydroidolina</taxon>
        <taxon>Leptothecata</taxon>
        <taxon>Obeliida</taxon>
        <taxon>Clytiidae</taxon>
        <taxon>Clytia</taxon>
    </lineage>
</organism>
<protein>
    <recommendedName>
        <fullName evidence="3">CCHC-type domain-containing protein</fullName>
    </recommendedName>
</protein>
<dbReference type="OrthoDB" id="5985998at2759"/>
<keyword evidence="1" id="KW-0862">Zinc</keyword>
<dbReference type="EnsemblMetazoa" id="CLYHEMT023221.3">
    <property type="protein sequence ID" value="CLYHEMP023221.3"/>
    <property type="gene ID" value="CLYHEMG023221"/>
</dbReference>
<evidence type="ECO:0000256" key="2">
    <source>
        <dbReference type="SAM" id="MobiDB-lite"/>
    </source>
</evidence>
<feature type="region of interest" description="Disordered" evidence="2">
    <location>
        <begin position="12"/>
        <end position="35"/>
    </location>
</feature>
<evidence type="ECO:0000259" key="3">
    <source>
        <dbReference type="PROSITE" id="PS50158"/>
    </source>
</evidence>
<dbReference type="Proteomes" id="UP000594262">
    <property type="component" value="Unplaced"/>
</dbReference>
<dbReference type="GO" id="GO:0003676">
    <property type="term" value="F:nucleic acid binding"/>
    <property type="evidence" value="ECO:0007669"/>
    <property type="project" value="InterPro"/>
</dbReference>
<dbReference type="EnsemblMetazoa" id="CLYHEMT023221.4">
    <property type="protein sequence ID" value="CLYHEMP023221.4"/>
    <property type="gene ID" value="CLYHEMG023221"/>
</dbReference>
<dbReference type="RefSeq" id="XP_066925937.1">
    <property type="nucleotide sequence ID" value="XM_067069836.1"/>
</dbReference>
<evidence type="ECO:0000313" key="4">
    <source>
        <dbReference type="EnsemblMetazoa" id="CLYHEMP023221.4"/>
    </source>
</evidence>
<keyword evidence="5" id="KW-1185">Reference proteome</keyword>
<keyword evidence="1" id="KW-0863">Zinc-finger</keyword>
<dbReference type="GO" id="GO:0008270">
    <property type="term" value="F:zinc ion binding"/>
    <property type="evidence" value="ECO:0007669"/>
    <property type="project" value="UniProtKB-KW"/>
</dbReference>
<reference evidence="4" key="1">
    <citation type="submission" date="2021-01" db="UniProtKB">
        <authorList>
            <consortium name="EnsemblMetazoa"/>
        </authorList>
    </citation>
    <scope>IDENTIFICATION</scope>
</reference>
<accession>A0A7M5XGY4</accession>
<sequence>MLKRIKSIMAREKTTATKKKNTASATITGRRKRNDEQISVEDQILDNTIRTETDDEDQFIPIRIENRQVRNPGIPLIQGQAQLQGNPQQVQNAFDHITFQDNLLNLLEQRFDKADEKRERDNFFIKSQMKTIQNKTSREFKSIANKVQYNFTQNLFELNNEAKIHLEANNKELSSVLEKVEKELLKRQKIIVFADRSVAGWNSVNEYLPDELIDDGDDDKWRKAESRAISGMKRKHQQDGSSSYVPPKRFMPSQHYQVPQIVPAQRVQHVFPQQQQLVLPLQQRPFLWQGASGEGTSNRLQFIPNQPQRYPVPLNACFVCGETGHWKHQCPKRSTMG</sequence>
<dbReference type="SUPFAM" id="SSF57756">
    <property type="entry name" value="Retrovirus zinc finger-like domains"/>
    <property type="match status" value="1"/>
</dbReference>
<feature type="domain" description="CCHC-type" evidence="3">
    <location>
        <begin position="317"/>
        <end position="332"/>
    </location>
</feature>
<dbReference type="PROSITE" id="PS50158">
    <property type="entry name" value="ZF_CCHC"/>
    <property type="match status" value="1"/>
</dbReference>
<dbReference type="InterPro" id="IPR001878">
    <property type="entry name" value="Znf_CCHC"/>
</dbReference>
<dbReference type="Gene3D" id="4.10.60.10">
    <property type="entry name" value="Zinc finger, CCHC-type"/>
    <property type="match status" value="1"/>
</dbReference>